<reference evidence="1" key="2">
    <citation type="journal article" date="2021" name="PeerJ">
        <title>Extensive microbial diversity within the chicken gut microbiome revealed by metagenomics and culture.</title>
        <authorList>
            <person name="Gilroy R."/>
            <person name="Ravi A."/>
            <person name="Getino M."/>
            <person name="Pursley I."/>
            <person name="Horton D.L."/>
            <person name="Alikhan N.F."/>
            <person name="Baker D."/>
            <person name="Gharbi K."/>
            <person name="Hall N."/>
            <person name="Watson M."/>
            <person name="Adriaenssens E.M."/>
            <person name="Foster-Nyarko E."/>
            <person name="Jarju S."/>
            <person name="Secka A."/>
            <person name="Antonio M."/>
            <person name="Oren A."/>
            <person name="Chaudhuri R.R."/>
            <person name="La Ragione R."/>
            <person name="Hildebrand F."/>
            <person name="Pallen M.J."/>
        </authorList>
    </citation>
    <scope>NUCLEOTIDE SEQUENCE</scope>
    <source>
        <strain evidence="1">6276</strain>
    </source>
</reference>
<gene>
    <name evidence="1" type="ORF">IAC10_04995</name>
</gene>
<protein>
    <submittedName>
        <fullName evidence="1">Uncharacterized protein</fullName>
    </submittedName>
</protein>
<proteinExistence type="predicted"/>
<reference evidence="1" key="1">
    <citation type="submission" date="2020-10" db="EMBL/GenBank/DDBJ databases">
        <authorList>
            <person name="Gilroy R."/>
        </authorList>
    </citation>
    <scope>NUCLEOTIDE SEQUENCE</scope>
    <source>
        <strain evidence="1">6276</strain>
    </source>
</reference>
<accession>A0A9D1EYB3</accession>
<dbReference type="EMBL" id="DVIU01000106">
    <property type="protein sequence ID" value="HIS35971.1"/>
    <property type="molecule type" value="Genomic_DNA"/>
</dbReference>
<organism evidence="1 2">
    <name type="scientific">Candidatus Scatousia excrementigallinarum</name>
    <dbReference type="NCBI Taxonomy" id="2840935"/>
    <lineage>
        <taxon>Bacteria</taxon>
        <taxon>Candidatus Scatousia</taxon>
    </lineage>
</organism>
<name>A0A9D1EYB3_9BACT</name>
<sequence length="125" mass="14137">MDEQEIKDSELLYRVVKNSNPNCLIKGKLSAALFLDDNGVSVDRDGGRDEQAIINKFKDRFNRKKQDYKASAKITAKQCRDINTCPLPKANKNNPYHAEIWDSDTTPKIDIAKAMQLAKVAILIE</sequence>
<comment type="caution">
    <text evidence="1">The sequence shown here is derived from an EMBL/GenBank/DDBJ whole genome shotgun (WGS) entry which is preliminary data.</text>
</comment>
<dbReference type="AlphaFoldDB" id="A0A9D1EYB3"/>
<evidence type="ECO:0000313" key="1">
    <source>
        <dbReference type="EMBL" id="HIS35971.1"/>
    </source>
</evidence>
<dbReference type="Proteomes" id="UP000823928">
    <property type="component" value="Unassembled WGS sequence"/>
</dbReference>
<evidence type="ECO:0000313" key="2">
    <source>
        <dbReference type="Proteomes" id="UP000823928"/>
    </source>
</evidence>